<dbReference type="RefSeq" id="WP_133392063.1">
    <property type="nucleotide sequence ID" value="NZ_SMUW01000037.1"/>
</dbReference>
<keyword evidence="3" id="KW-1185">Reference proteome</keyword>
<evidence type="ECO:0000256" key="1">
    <source>
        <dbReference type="SAM" id="Phobius"/>
    </source>
</evidence>
<feature type="transmembrane region" description="Helical" evidence="1">
    <location>
        <begin position="214"/>
        <end position="233"/>
    </location>
</feature>
<feature type="transmembrane region" description="Helical" evidence="1">
    <location>
        <begin position="311"/>
        <end position="332"/>
    </location>
</feature>
<accession>A0A4R5USP1</accession>
<feature type="transmembrane region" description="Helical" evidence="1">
    <location>
        <begin position="95"/>
        <end position="120"/>
    </location>
</feature>
<sequence length="375" mass="45712">MKFSFLLPYIVFIFSPLFGVFSSFFLNILFKENKMNQIQFVFLFSLFLGIINSLKVVESDLLNYEVWFNDVKYFDFLNYLSYLNKEPLFFFYNYILYYLSFGIFKVYLIYHSFICYFLLGYSVIKMHSKVKYSNLSLILSLSVLFLFPNIFSLSAHLNRQFLAGSILMLFFVNFVFFSKNKFYLLFISIFIHTTSLIFILLYFLKSSNSKYNRIYFVFPLLILFYFVSNFSLFNESINYALNRIENSSNSNLNLGYFEFFNYFLFLLICFSFYLFYRVSNLGKVPYLFSLLFLIFLIFNSNNSEISLRFSFYFYFLFPFSFYFLYYLILQKFNYNHKFFIFMGLTSLFVFWFLYKLFFGTWQYIDLKKVILLSYW</sequence>
<keyword evidence="1" id="KW-0472">Membrane</keyword>
<reference evidence="2 3" key="1">
    <citation type="submission" date="2019-03" db="EMBL/GenBank/DDBJ databases">
        <title>Algoriphagus aquimaris sp. nov., isolated form marine sediment in Pohang, Korea.</title>
        <authorList>
            <person name="Kim J."/>
            <person name="Yoon S.-H."/>
            <person name="Lee S.-S."/>
        </authorList>
    </citation>
    <scope>NUCLEOTIDE SEQUENCE [LARGE SCALE GENOMIC DNA]</scope>
    <source>
        <strain evidence="2 3">F21</strain>
    </source>
</reference>
<dbReference type="Pfam" id="PF14897">
    <property type="entry name" value="EpsG"/>
    <property type="match status" value="1"/>
</dbReference>
<dbReference type="AlphaFoldDB" id="A0A4R5USP1"/>
<feature type="transmembrane region" description="Helical" evidence="1">
    <location>
        <begin position="157"/>
        <end position="176"/>
    </location>
</feature>
<feature type="transmembrane region" description="Helical" evidence="1">
    <location>
        <begin position="282"/>
        <end position="299"/>
    </location>
</feature>
<name>A0A4R5USP1_9BACT</name>
<keyword evidence="1" id="KW-1133">Transmembrane helix</keyword>
<comment type="caution">
    <text evidence="2">The sequence shown here is derived from an EMBL/GenBank/DDBJ whole genome shotgun (WGS) entry which is preliminary data.</text>
</comment>
<evidence type="ECO:0000313" key="3">
    <source>
        <dbReference type="Proteomes" id="UP000295438"/>
    </source>
</evidence>
<feature type="transmembrane region" description="Helical" evidence="1">
    <location>
        <begin position="183"/>
        <end position="202"/>
    </location>
</feature>
<organism evidence="2 3">
    <name type="scientific">Algoriphagus formosus</name>
    <dbReference type="NCBI Taxonomy" id="2007308"/>
    <lineage>
        <taxon>Bacteria</taxon>
        <taxon>Pseudomonadati</taxon>
        <taxon>Bacteroidota</taxon>
        <taxon>Cytophagia</taxon>
        <taxon>Cytophagales</taxon>
        <taxon>Cyclobacteriaceae</taxon>
        <taxon>Algoriphagus</taxon>
    </lineage>
</organism>
<evidence type="ECO:0000313" key="2">
    <source>
        <dbReference type="EMBL" id="TDK42041.1"/>
    </source>
</evidence>
<feature type="transmembrane region" description="Helical" evidence="1">
    <location>
        <begin position="6"/>
        <end position="28"/>
    </location>
</feature>
<feature type="transmembrane region" description="Helical" evidence="1">
    <location>
        <begin position="132"/>
        <end position="151"/>
    </location>
</feature>
<keyword evidence="1" id="KW-0812">Transmembrane</keyword>
<protein>
    <submittedName>
        <fullName evidence="2">EpsG family protein</fullName>
    </submittedName>
</protein>
<dbReference type="Proteomes" id="UP000295438">
    <property type="component" value="Unassembled WGS sequence"/>
</dbReference>
<proteinExistence type="predicted"/>
<dbReference type="InterPro" id="IPR049458">
    <property type="entry name" value="EpsG-like"/>
</dbReference>
<feature type="transmembrane region" description="Helical" evidence="1">
    <location>
        <begin position="254"/>
        <end position="276"/>
    </location>
</feature>
<gene>
    <name evidence="2" type="ORF">E1898_18890</name>
</gene>
<dbReference type="EMBL" id="SMUW01000037">
    <property type="protein sequence ID" value="TDK42041.1"/>
    <property type="molecule type" value="Genomic_DNA"/>
</dbReference>
<feature type="transmembrane region" description="Helical" evidence="1">
    <location>
        <begin position="40"/>
        <end position="57"/>
    </location>
</feature>
<feature type="transmembrane region" description="Helical" evidence="1">
    <location>
        <begin position="338"/>
        <end position="358"/>
    </location>
</feature>